<feature type="domain" description="Thiolase N-terminal" evidence="7">
    <location>
        <begin position="4"/>
        <end position="233"/>
    </location>
</feature>
<evidence type="ECO:0000256" key="6">
    <source>
        <dbReference type="ARBA" id="ARBA00032316"/>
    </source>
</evidence>
<dbReference type="PANTHER" id="PTHR42870">
    <property type="entry name" value="ACETYL-COA C-ACETYLTRANSFERASE"/>
    <property type="match status" value="1"/>
</dbReference>
<proteinExistence type="predicted"/>
<comment type="caution">
    <text evidence="9">The sequence shown here is derived from an EMBL/GenBank/DDBJ whole genome shotgun (WGS) entry which is preliminary data.</text>
</comment>
<dbReference type="Pfam" id="PF00108">
    <property type="entry name" value="Thiolase_N"/>
    <property type="match status" value="1"/>
</dbReference>
<keyword evidence="5" id="KW-0446">Lipid-binding</keyword>
<dbReference type="InterPro" id="IPR002155">
    <property type="entry name" value="Thiolase"/>
</dbReference>
<reference evidence="9 10" key="1">
    <citation type="submission" date="2023-07" db="EMBL/GenBank/DDBJ databases">
        <title>Genomic Encyclopedia of Type Strains, Phase IV (KMG-IV): sequencing the most valuable type-strain genomes for metagenomic binning, comparative biology and taxonomic classification.</title>
        <authorList>
            <person name="Goeker M."/>
        </authorList>
    </citation>
    <scope>NUCLEOTIDE SEQUENCE [LARGE SCALE GENOMIC DNA]</scope>
    <source>
        <strain evidence="9 10">DSM 17740</strain>
    </source>
</reference>
<organism evidence="9 10">
    <name type="scientific">Caldalkalibacillus uzonensis</name>
    <dbReference type="NCBI Taxonomy" id="353224"/>
    <lineage>
        <taxon>Bacteria</taxon>
        <taxon>Bacillati</taxon>
        <taxon>Bacillota</taxon>
        <taxon>Bacilli</taxon>
        <taxon>Bacillales</taxon>
        <taxon>Bacillaceae</taxon>
        <taxon>Caldalkalibacillus</taxon>
    </lineage>
</organism>
<evidence type="ECO:0000256" key="1">
    <source>
        <dbReference type="ARBA" id="ARBA00012352"/>
    </source>
</evidence>
<accession>A0ABU0CVU4</accession>
<keyword evidence="4" id="KW-0445">Lipid transport</keyword>
<gene>
    <name evidence="9" type="ORF">J2S00_003362</name>
</gene>
<evidence type="ECO:0000259" key="7">
    <source>
        <dbReference type="Pfam" id="PF00108"/>
    </source>
</evidence>
<dbReference type="EC" id="2.3.1.176" evidence="1"/>
<evidence type="ECO:0000313" key="9">
    <source>
        <dbReference type="EMBL" id="MDQ0340538.1"/>
    </source>
</evidence>
<dbReference type="InterPro" id="IPR020613">
    <property type="entry name" value="Thiolase_CS"/>
</dbReference>
<name>A0ABU0CVU4_9BACI</name>
<evidence type="ECO:0000256" key="2">
    <source>
        <dbReference type="ARBA" id="ARBA00022448"/>
    </source>
</evidence>
<evidence type="ECO:0000256" key="5">
    <source>
        <dbReference type="ARBA" id="ARBA00023121"/>
    </source>
</evidence>
<dbReference type="Gene3D" id="3.40.47.10">
    <property type="match status" value="1"/>
</dbReference>
<keyword evidence="2" id="KW-0813">Transport</keyword>
<evidence type="ECO:0000256" key="3">
    <source>
        <dbReference type="ARBA" id="ARBA00022679"/>
    </source>
</evidence>
<dbReference type="SUPFAM" id="SSF53901">
    <property type="entry name" value="Thiolase-like"/>
    <property type="match status" value="1"/>
</dbReference>
<dbReference type="Pfam" id="PF22691">
    <property type="entry name" value="Thiolase_C_1"/>
    <property type="match status" value="1"/>
</dbReference>
<dbReference type="RefSeq" id="WP_307342328.1">
    <property type="nucleotide sequence ID" value="NZ_JAUSUQ010000015.1"/>
</dbReference>
<keyword evidence="3" id="KW-0808">Transferase</keyword>
<dbReference type="InterPro" id="IPR020616">
    <property type="entry name" value="Thiolase_N"/>
</dbReference>
<dbReference type="PANTHER" id="PTHR42870:SF1">
    <property type="entry name" value="NON-SPECIFIC LIPID-TRANSFER PROTEIN-LIKE 2"/>
    <property type="match status" value="1"/>
</dbReference>
<protein>
    <recommendedName>
        <fullName evidence="1">propanoyl-CoA C-acyltransferase</fullName>
        <ecNumber evidence="1">2.3.1.176</ecNumber>
    </recommendedName>
    <alternativeName>
        <fullName evidence="6">Propanoyl-CoA C-acyltransferase</fullName>
    </alternativeName>
</protein>
<dbReference type="EMBL" id="JAUSUQ010000015">
    <property type="protein sequence ID" value="MDQ0340538.1"/>
    <property type="molecule type" value="Genomic_DNA"/>
</dbReference>
<evidence type="ECO:0000259" key="8">
    <source>
        <dbReference type="Pfam" id="PF22691"/>
    </source>
</evidence>
<feature type="domain" description="Thiolase C-terminal" evidence="8">
    <location>
        <begin position="261"/>
        <end position="384"/>
    </location>
</feature>
<dbReference type="CDD" id="cd00829">
    <property type="entry name" value="SCP-x_thiolase"/>
    <property type="match status" value="1"/>
</dbReference>
<sequence>MNDVCIIGVGMTRFGKHLDKSLKELGKEAALNAIEDVNIDHSQIEAAFVGNAMAGILSGQECIRGQVILNDVGLSDVNVINTENACASGSSAFHLAWTAVASGVYDVVLVLAAEKMVYQDKNKAFKALESGTDVEQLKNFPGYCENSKGKSIFMDYYADEANKHMNQYGTSIETLAKIAEKNSYNGSFNPYAQYQEAHSLESILQSRMISDPLRLLMCSPVSDGAAAAVLCNKKVASKFSTKPIYVASSVGVSEVGSTNDKSTVERAAIKSYEKAGLGPDDLDVLEVHDATVIGELLAYEQLGLCQKGQGGELIESGKTKLDGDLPVNPSGGLISRGHPVGATGVAQIVEIVWQLRGAAGKRQVSTDPKVGLTENVGGFINNDNAAAFIHLLKK</sequence>
<dbReference type="InterPro" id="IPR055140">
    <property type="entry name" value="Thiolase_C_2"/>
</dbReference>
<evidence type="ECO:0000256" key="4">
    <source>
        <dbReference type="ARBA" id="ARBA00023055"/>
    </source>
</evidence>
<dbReference type="InterPro" id="IPR016039">
    <property type="entry name" value="Thiolase-like"/>
</dbReference>
<keyword evidence="10" id="KW-1185">Reference proteome</keyword>
<evidence type="ECO:0000313" key="10">
    <source>
        <dbReference type="Proteomes" id="UP001232445"/>
    </source>
</evidence>
<dbReference type="PIRSF" id="PIRSF000429">
    <property type="entry name" value="Ac-CoA_Ac_transf"/>
    <property type="match status" value="1"/>
</dbReference>
<dbReference type="Proteomes" id="UP001232445">
    <property type="component" value="Unassembled WGS sequence"/>
</dbReference>
<dbReference type="PROSITE" id="PS00737">
    <property type="entry name" value="THIOLASE_2"/>
    <property type="match status" value="1"/>
</dbReference>